<comment type="caution">
    <text evidence="1">The sequence shown here is derived from an EMBL/GenBank/DDBJ whole genome shotgun (WGS) entry which is preliminary data.</text>
</comment>
<organism evidence="1 2">
    <name type="scientific">Oryza meyeriana var. granulata</name>
    <dbReference type="NCBI Taxonomy" id="110450"/>
    <lineage>
        <taxon>Eukaryota</taxon>
        <taxon>Viridiplantae</taxon>
        <taxon>Streptophyta</taxon>
        <taxon>Embryophyta</taxon>
        <taxon>Tracheophyta</taxon>
        <taxon>Spermatophyta</taxon>
        <taxon>Magnoliopsida</taxon>
        <taxon>Liliopsida</taxon>
        <taxon>Poales</taxon>
        <taxon>Poaceae</taxon>
        <taxon>BOP clade</taxon>
        <taxon>Oryzoideae</taxon>
        <taxon>Oryzeae</taxon>
        <taxon>Oryzinae</taxon>
        <taxon>Oryza</taxon>
        <taxon>Oryza meyeriana</taxon>
    </lineage>
</organism>
<dbReference type="AlphaFoldDB" id="A0A6G1E9B3"/>
<evidence type="ECO:0000313" key="2">
    <source>
        <dbReference type="Proteomes" id="UP000479710"/>
    </source>
</evidence>
<evidence type="ECO:0000313" key="1">
    <source>
        <dbReference type="EMBL" id="KAF0921349.1"/>
    </source>
</evidence>
<gene>
    <name evidence="1" type="ORF">E2562_003142</name>
</gene>
<proteinExistence type="predicted"/>
<name>A0A6G1E9B3_9ORYZ</name>
<keyword evidence="2" id="KW-1185">Reference proteome</keyword>
<sequence>MSCFGVVYAGRTPALVRLTAGSRALSFHGRPRAVAPRESRSAYALLPVRWEEVLAHACYAPGAPRAYRNGPWL</sequence>
<reference evidence="1 2" key="1">
    <citation type="submission" date="2019-11" db="EMBL/GenBank/DDBJ databases">
        <title>Whole genome sequence of Oryza granulata.</title>
        <authorList>
            <person name="Li W."/>
        </authorList>
    </citation>
    <scope>NUCLEOTIDE SEQUENCE [LARGE SCALE GENOMIC DNA]</scope>
    <source>
        <strain evidence="2">cv. Menghai</strain>
        <tissue evidence="1">Leaf</tissue>
    </source>
</reference>
<dbReference type="Proteomes" id="UP000479710">
    <property type="component" value="Unassembled WGS sequence"/>
</dbReference>
<protein>
    <submittedName>
        <fullName evidence="1">Uncharacterized protein</fullName>
    </submittedName>
</protein>
<dbReference type="EMBL" id="SPHZ02000004">
    <property type="protein sequence ID" value="KAF0921349.1"/>
    <property type="molecule type" value="Genomic_DNA"/>
</dbReference>
<accession>A0A6G1E9B3</accession>